<dbReference type="OMA" id="NPVKYPY"/>
<dbReference type="VEuPathDB" id="PiroplasmaDB:BBOV_III001550"/>
<dbReference type="eggNOG" id="KOG1961">
    <property type="taxonomic scope" value="Eukaryota"/>
</dbReference>
<feature type="domain" description="Vps52 coiled-coil" evidence="7">
    <location>
        <begin position="127"/>
        <end position="292"/>
    </location>
</feature>
<evidence type="ECO:0008006" key="11">
    <source>
        <dbReference type="Google" id="ProtNLM"/>
    </source>
</evidence>
<evidence type="ECO:0000313" key="10">
    <source>
        <dbReference type="Proteomes" id="UP000002173"/>
    </source>
</evidence>
<reference evidence="9 10" key="1">
    <citation type="journal article" date="2007" name="PLoS Pathog.">
        <title>Genome sequence of Babesia bovis and comparative analysis of apicomplexan hemoprotozoa.</title>
        <authorList>
            <person name="Brayton K.A."/>
            <person name="Lau A.O.T."/>
            <person name="Herndon D.R."/>
            <person name="Hannick L."/>
            <person name="Kappmeyer L.S."/>
            <person name="Berens S.J."/>
            <person name="Bidwell S.L."/>
            <person name="Brown W.C."/>
            <person name="Crabtree J."/>
            <person name="Fadrosh D."/>
            <person name="Feldblum T."/>
            <person name="Forberger H.A."/>
            <person name="Haas B.J."/>
            <person name="Howell J.M."/>
            <person name="Khouri H."/>
            <person name="Koo H."/>
            <person name="Mann D.J."/>
            <person name="Norimine J."/>
            <person name="Paulsen I.T."/>
            <person name="Radune D."/>
            <person name="Ren Q."/>
            <person name="Smith R.K. Jr."/>
            <person name="Suarez C.E."/>
            <person name="White O."/>
            <person name="Wortman J.R."/>
            <person name="Knowles D.P. Jr."/>
            <person name="McElwain T.F."/>
            <person name="Nene V.M."/>
        </authorList>
    </citation>
    <scope>NUCLEOTIDE SEQUENCE [LARGE SCALE GENOMIC DNA]</scope>
    <source>
        <strain evidence="9">T2Bo</strain>
    </source>
</reference>
<keyword evidence="10" id="KW-1185">Reference proteome</keyword>
<name>A7AMD8_BABBO</name>
<comment type="caution">
    <text evidence="9">The sequence shown here is derived from an EMBL/GenBank/DDBJ whole genome shotgun (WGS) entry which is preliminary data.</text>
</comment>
<comment type="subcellular location">
    <subcellularLocation>
        <location evidence="1">Golgi apparatus</location>
        <location evidence="1">trans-Golgi network</location>
    </subcellularLocation>
</comment>
<evidence type="ECO:0000256" key="4">
    <source>
        <dbReference type="ARBA" id="ARBA00022927"/>
    </source>
</evidence>
<keyword evidence="5" id="KW-0333">Golgi apparatus</keyword>
<dbReference type="GO" id="GO:0005829">
    <property type="term" value="C:cytosol"/>
    <property type="evidence" value="ECO:0007669"/>
    <property type="project" value="GOC"/>
</dbReference>
<dbReference type="PANTHER" id="PTHR14190">
    <property type="entry name" value="SUPPRESSOR OF ACTIN MUTATIONS 2/VACUOLAR PROTEIN SORTING 52"/>
    <property type="match status" value="1"/>
</dbReference>
<evidence type="ECO:0000256" key="1">
    <source>
        <dbReference type="ARBA" id="ARBA00004601"/>
    </source>
</evidence>
<dbReference type="InterPro" id="IPR048361">
    <property type="entry name" value="Vps52_C"/>
</dbReference>
<evidence type="ECO:0000313" key="9">
    <source>
        <dbReference type="EMBL" id="EDO07722.1"/>
    </source>
</evidence>
<evidence type="ECO:0000259" key="8">
    <source>
        <dbReference type="Pfam" id="PF20655"/>
    </source>
</evidence>
<evidence type="ECO:0000256" key="5">
    <source>
        <dbReference type="ARBA" id="ARBA00023034"/>
    </source>
</evidence>
<evidence type="ECO:0000259" key="7">
    <source>
        <dbReference type="Pfam" id="PF04129"/>
    </source>
</evidence>
<dbReference type="PANTHER" id="PTHR14190:SF7">
    <property type="entry name" value="VACUOLAR PROTEIN SORTING-ASSOCIATED PROTEIN 52 HOMOLOG"/>
    <property type="match status" value="1"/>
</dbReference>
<dbReference type="InterPro" id="IPR007258">
    <property type="entry name" value="Vps52"/>
</dbReference>
<accession>A7AMD8</accession>
<dbReference type="Proteomes" id="UP000002173">
    <property type="component" value="Chromosome 3"/>
</dbReference>
<keyword evidence="3" id="KW-0813">Transport</keyword>
<feature type="compositionally biased region" description="Polar residues" evidence="6">
    <location>
        <begin position="626"/>
        <end position="643"/>
    </location>
</feature>
<organism evidence="9 10">
    <name type="scientific">Babesia bovis</name>
    <dbReference type="NCBI Taxonomy" id="5865"/>
    <lineage>
        <taxon>Eukaryota</taxon>
        <taxon>Sar</taxon>
        <taxon>Alveolata</taxon>
        <taxon>Apicomplexa</taxon>
        <taxon>Aconoidasida</taxon>
        <taxon>Piroplasmida</taxon>
        <taxon>Babesiidae</taxon>
        <taxon>Babesia</taxon>
    </lineage>
</organism>
<dbReference type="AlphaFoldDB" id="A7AMD8"/>
<gene>
    <name evidence="9" type="ORF">BBOV_III001550</name>
</gene>
<dbReference type="GO" id="GO:0006896">
    <property type="term" value="P:Golgi to vacuole transport"/>
    <property type="evidence" value="ECO:0007669"/>
    <property type="project" value="TreeGrafter"/>
</dbReference>
<dbReference type="Pfam" id="PF20655">
    <property type="entry name" value="Vps52_C"/>
    <property type="match status" value="1"/>
</dbReference>
<evidence type="ECO:0000256" key="2">
    <source>
        <dbReference type="ARBA" id="ARBA00008180"/>
    </source>
</evidence>
<protein>
    <recommendedName>
        <fullName evidence="11">Vps52 / Sac2 family protein</fullName>
    </recommendedName>
</protein>
<dbReference type="EMBL" id="AAXT01000001">
    <property type="protein sequence ID" value="EDO07722.1"/>
    <property type="molecule type" value="Genomic_DNA"/>
</dbReference>
<comment type="similarity">
    <text evidence="2">Belongs to the VPS52 family.</text>
</comment>
<proteinExistence type="inferred from homology"/>
<sequence>MDKSTSISQLLAISPESLADDLAWFLEGFDAPCSLSDIEPWRNEALGRYFVDNVEQHGDDQPSSVEAEPANEGEFLVCISRRYIDDVDSLDMRVVIELNEIIKRVDSARERWQDDMMETFMRHEEEICEFSTDMNYCDSTLKLIEEALMKHYKSLEAASTDIKNLHSESAELSTCLDNRQAFIKALQTYIDDISIPPSLIMSLRKEPVGEGYIKHLHEFAQKSQKIKTVYGGVSYPSLQLTRIAIHQLDIEIVHRIYSFICIEIERFKTPKANIQMIQDHYFMRLQPLMSFIRETNPNYATEIKTLYGKTMRKKYYHLFSSYYNSLEHYCAKNRYRDISVLTDSSIKHPGGYFTLDGRDALVLSFKDDPLVCTGITPGSLTIEMILKSFLKLLGDSASSEYIFISRFFESDPTSVFHYIFEDTVVFLRSRVGDLLKYSCDVVMLSALSLLIGANRKVMIDRDITALDDALGTIQSELHMKSMYHVKSMAKHVMSYTIHSPSSVVESWLPGIHAINLSNIVHSLLVLKSCQDKLNISGMSFDPVDHLIQVSHAALSLRGRELNNPIKMNILVISNCSAFLSKTHEFKDAVFDFEHTRNKHLKAYVNNYVRSQFENIIQLANVISSDEGSNSQINPGQTNESVDNGASMGSDVQSDVYAKWRIAAEDFVSTGRSKFEAIRAKVKLHFVQEYIYRLVIDATLDTVEYIYSTFHQNVERIAKRCDEPWVRNLPPRDSIRHWLVTAQPN</sequence>
<dbReference type="GO" id="GO:0015031">
    <property type="term" value="P:protein transport"/>
    <property type="evidence" value="ECO:0007669"/>
    <property type="project" value="UniProtKB-KW"/>
</dbReference>
<evidence type="ECO:0000256" key="6">
    <source>
        <dbReference type="SAM" id="MobiDB-lite"/>
    </source>
</evidence>
<dbReference type="GO" id="GO:0042147">
    <property type="term" value="P:retrograde transport, endosome to Golgi"/>
    <property type="evidence" value="ECO:0007669"/>
    <property type="project" value="TreeGrafter"/>
</dbReference>
<dbReference type="GO" id="GO:0019905">
    <property type="term" value="F:syntaxin binding"/>
    <property type="evidence" value="ECO:0007669"/>
    <property type="project" value="TreeGrafter"/>
</dbReference>
<feature type="region of interest" description="Disordered" evidence="6">
    <location>
        <begin position="626"/>
        <end position="645"/>
    </location>
</feature>
<dbReference type="GO" id="GO:0000938">
    <property type="term" value="C:GARP complex"/>
    <property type="evidence" value="ECO:0007669"/>
    <property type="project" value="TreeGrafter"/>
</dbReference>
<dbReference type="STRING" id="5865.A7AMD8"/>
<evidence type="ECO:0000256" key="3">
    <source>
        <dbReference type="ARBA" id="ARBA00022448"/>
    </source>
</evidence>
<dbReference type="InterPro" id="IPR048319">
    <property type="entry name" value="Vps52_CC"/>
</dbReference>
<dbReference type="GO" id="GO:0032456">
    <property type="term" value="P:endocytic recycling"/>
    <property type="evidence" value="ECO:0007669"/>
    <property type="project" value="TreeGrafter"/>
</dbReference>
<feature type="domain" description="Vps52 C-terminal" evidence="8">
    <location>
        <begin position="310"/>
        <end position="470"/>
    </location>
</feature>
<dbReference type="Pfam" id="PF04129">
    <property type="entry name" value="Vps52_CC"/>
    <property type="match status" value="1"/>
</dbReference>
<keyword evidence="4" id="KW-0653">Protein transport</keyword>
<dbReference type="InParanoid" id="A7AMD8"/>